<feature type="region of interest" description="Disordered" evidence="8">
    <location>
        <begin position="1"/>
        <end position="37"/>
    </location>
</feature>
<dbReference type="Proteomes" id="UP000652761">
    <property type="component" value="Unassembled WGS sequence"/>
</dbReference>
<dbReference type="EMBL" id="NMUH01003132">
    <property type="protein sequence ID" value="MQM03978.1"/>
    <property type="molecule type" value="Genomic_DNA"/>
</dbReference>
<accession>A0A843WAS5</accession>
<protein>
    <recommendedName>
        <fullName evidence="7">Translocon-associated protein subunit alpha</fullName>
        <shortName evidence="7">TRAP-alpha</shortName>
    </recommendedName>
    <alternativeName>
        <fullName evidence="7">Signal sequence receptor subunit alpha</fullName>
    </alternativeName>
</protein>
<evidence type="ECO:0000256" key="3">
    <source>
        <dbReference type="ARBA" id="ARBA00022729"/>
    </source>
</evidence>
<dbReference type="GO" id="GO:0005789">
    <property type="term" value="C:endoplasmic reticulum membrane"/>
    <property type="evidence" value="ECO:0007669"/>
    <property type="project" value="UniProtKB-SubCell"/>
</dbReference>
<evidence type="ECO:0000256" key="2">
    <source>
        <dbReference type="ARBA" id="ARBA00022692"/>
    </source>
</evidence>
<feature type="compositionally biased region" description="Polar residues" evidence="8">
    <location>
        <begin position="1"/>
        <end position="30"/>
    </location>
</feature>
<evidence type="ECO:0000313" key="9">
    <source>
        <dbReference type="EMBL" id="MQM03978.1"/>
    </source>
</evidence>
<proteinExistence type="inferred from homology"/>
<dbReference type="InterPro" id="IPR005595">
    <property type="entry name" value="TRAP_alpha"/>
</dbReference>
<keyword evidence="10" id="KW-1185">Reference proteome</keyword>
<name>A0A843WAS5_COLES</name>
<keyword evidence="6 7" id="KW-0472">Membrane</keyword>
<reference evidence="9" key="1">
    <citation type="submission" date="2017-07" db="EMBL/GenBank/DDBJ databases">
        <title>Taro Niue Genome Assembly and Annotation.</title>
        <authorList>
            <person name="Atibalentja N."/>
            <person name="Keating K."/>
            <person name="Fields C.J."/>
        </authorList>
    </citation>
    <scope>NUCLEOTIDE SEQUENCE</scope>
    <source>
        <strain evidence="9">Niue_2</strain>
        <tissue evidence="9">Leaf</tissue>
    </source>
</reference>
<dbReference type="OrthoDB" id="1926781at2759"/>
<keyword evidence="4 7" id="KW-0256">Endoplasmic reticulum</keyword>
<dbReference type="PANTHER" id="PTHR12924:SF0">
    <property type="entry name" value="TRANSLOCON-ASSOCIATED PROTEIN SUBUNIT ALPHA"/>
    <property type="match status" value="1"/>
</dbReference>
<comment type="similarity">
    <text evidence="7">Belongs to the TRAP-alpha family.</text>
</comment>
<keyword evidence="3 7" id="KW-0732">Signal</keyword>
<sequence length="301" mass="32331">MPTFYSLRTQKSTRPFAESDTSPAVGNESPSAEPPQRARNHLRIGAWGAISPLPAPSMAAGVLFSCLLALLLLSSPLLQVGRCQLDADGDVPEVAAEGGNLGIVGDEFHNSGDGYISSAPGVDTTCVFPKNAARLVTAGEETELLVGMSNEGEANLRVLAIRASLHFPFDHHMLIQNLTVQEFFNASVPSSSQATFPYIFAVSKYLQPGSFDLVGTIFYEVEQHPFMSTFYNGTIEVVEAGGLFNIESVFLVTLGVALVSLLVLWAYGQIQNLSKKTKKAPKVEIGTGTTDASMDEWLQDN</sequence>
<evidence type="ECO:0000256" key="4">
    <source>
        <dbReference type="ARBA" id="ARBA00022824"/>
    </source>
</evidence>
<evidence type="ECO:0000256" key="8">
    <source>
        <dbReference type="SAM" id="MobiDB-lite"/>
    </source>
</evidence>
<keyword evidence="7" id="KW-0106">Calcium</keyword>
<gene>
    <name evidence="9" type="ORF">Taro_036770</name>
</gene>
<organism evidence="9 10">
    <name type="scientific">Colocasia esculenta</name>
    <name type="common">Wild taro</name>
    <name type="synonym">Arum esculentum</name>
    <dbReference type="NCBI Taxonomy" id="4460"/>
    <lineage>
        <taxon>Eukaryota</taxon>
        <taxon>Viridiplantae</taxon>
        <taxon>Streptophyta</taxon>
        <taxon>Embryophyta</taxon>
        <taxon>Tracheophyta</taxon>
        <taxon>Spermatophyta</taxon>
        <taxon>Magnoliopsida</taxon>
        <taxon>Liliopsida</taxon>
        <taxon>Araceae</taxon>
        <taxon>Aroideae</taxon>
        <taxon>Colocasieae</taxon>
        <taxon>Colocasia</taxon>
    </lineage>
</organism>
<keyword evidence="5 7" id="KW-1133">Transmembrane helix</keyword>
<comment type="subunit">
    <text evidence="7">Heterotetramer of TRAP-alpha, TRAP-beta, TRAP-delta and TRAP-gamma.</text>
</comment>
<comment type="subcellular location">
    <subcellularLocation>
        <location evidence="1 7">Endoplasmic reticulum membrane</location>
        <topology evidence="1 7">Single-pass type I membrane protein</topology>
    </subcellularLocation>
</comment>
<evidence type="ECO:0000256" key="7">
    <source>
        <dbReference type="RuleBase" id="RU368074"/>
    </source>
</evidence>
<feature type="transmembrane region" description="Helical" evidence="7">
    <location>
        <begin position="249"/>
        <end position="268"/>
    </location>
</feature>
<comment type="domain">
    <text evidence="7">Shows a remarkable charge distribution with the N-terminus being highly negatively charged, and the cytoplasmic C-terminus positively charged.</text>
</comment>
<comment type="caution">
    <text evidence="9">The sequence shown here is derived from an EMBL/GenBank/DDBJ whole genome shotgun (WGS) entry which is preliminary data.</text>
</comment>
<evidence type="ECO:0000256" key="5">
    <source>
        <dbReference type="ARBA" id="ARBA00022989"/>
    </source>
</evidence>
<dbReference type="Pfam" id="PF03896">
    <property type="entry name" value="TRAP_alpha"/>
    <property type="match status" value="1"/>
</dbReference>
<evidence type="ECO:0000256" key="6">
    <source>
        <dbReference type="ARBA" id="ARBA00023136"/>
    </source>
</evidence>
<keyword evidence="2 7" id="KW-0812">Transmembrane</keyword>
<evidence type="ECO:0000313" key="10">
    <source>
        <dbReference type="Proteomes" id="UP000652761"/>
    </source>
</evidence>
<comment type="function">
    <text evidence="7">TRAP proteins are part of a complex whose function is to bind calcium to the ER membrane and thereby regulate the retention of ER resident proteins. May be involved in the recycling of the translocation apparatus after completion of the translocation process or may function as a membrane-bound chaperone facilitating folding of translocated proteins.</text>
</comment>
<evidence type="ECO:0000256" key="1">
    <source>
        <dbReference type="ARBA" id="ARBA00004115"/>
    </source>
</evidence>
<dbReference type="AlphaFoldDB" id="A0A843WAS5"/>
<dbReference type="PANTHER" id="PTHR12924">
    <property type="entry name" value="TRANSLOCON-ASSOCIATED PROTEIN, ALPHA SUBUNIT"/>
    <property type="match status" value="1"/>
</dbReference>